<comment type="caution">
    <text evidence="10">Lacks conserved residue(s) required for the propagation of feature annotation.</text>
</comment>
<dbReference type="HAMAP" id="MF_01405">
    <property type="entry name" value="Non_canon_purine_NTPase"/>
    <property type="match status" value="1"/>
</dbReference>
<evidence type="ECO:0000256" key="4">
    <source>
        <dbReference type="ARBA" id="ARBA00022741"/>
    </source>
</evidence>
<evidence type="ECO:0000256" key="6">
    <source>
        <dbReference type="ARBA" id="ARBA00022842"/>
    </source>
</evidence>
<dbReference type="SUPFAM" id="SSF52972">
    <property type="entry name" value="ITPase-like"/>
    <property type="match status" value="1"/>
</dbReference>
<sequence>MIKIMLATQNKDKLKEFQALLKPDNFCLLLPPKNLQVLETGQTFTANALLKAKAYARFFNLPVIADDSGLCVEYLNGQPGIHSHSFAINGFPAARKKILKLMRHLPRFQRAAQFVCCLAYVNPQTKICRVFTGRVRGFIAIKEIGSNGFGYDPIFFCPDLNKTFAQAASVQKNQFSHRAKALKKLLSFLKQSAAPK</sequence>
<evidence type="ECO:0000256" key="2">
    <source>
        <dbReference type="ARBA" id="ARBA00011738"/>
    </source>
</evidence>
<feature type="binding site" evidence="10">
    <location>
        <begin position="177"/>
        <end position="178"/>
    </location>
    <ligand>
        <name>substrate</name>
    </ligand>
</feature>
<dbReference type="Pfam" id="PF01725">
    <property type="entry name" value="Ham1p_like"/>
    <property type="match status" value="1"/>
</dbReference>
<evidence type="ECO:0000256" key="1">
    <source>
        <dbReference type="ARBA" id="ARBA00008023"/>
    </source>
</evidence>
<dbReference type="Gene3D" id="3.90.950.10">
    <property type="match status" value="1"/>
</dbReference>
<keyword evidence="4 10" id="KW-0547">Nucleotide-binding</keyword>
<name>A0A1J5AXJ0_9BACT</name>
<dbReference type="NCBIfam" id="TIGR00042">
    <property type="entry name" value="RdgB/HAM1 family non-canonical purine NTP pyrophosphatase"/>
    <property type="match status" value="1"/>
</dbReference>
<comment type="cofactor">
    <cofactor evidence="10">
        <name>Mg(2+)</name>
        <dbReference type="ChEBI" id="CHEBI:18420"/>
    </cofactor>
    <text evidence="10">Binds 1 Mg(2+) ion per subunit.</text>
</comment>
<feature type="binding site" evidence="10">
    <location>
        <position position="67"/>
    </location>
    <ligand>
        <name>Mg(2+)</name>
        <dbReference type="ChEBI" id="CHEBI:18420"/>
    </ligand>
</feature>
<organism evidence="12 13">
    <name type="scientific">Candidatus Beckwithbacteria bacterium CG2_30_44_31</name>
    <dbReference type="NCBI Taxonomy" id="1805035"/>
    <lineage>
        <taxon>Bacteria</taxon>
        <taxon>Candidatus Beckwithiibacteriota</taxon>
    </lineage>
</organism>
<evidence type="ECO:0000313" key="13">
    <source>
        <dbReference type="Proteomes" id="UP000183605"/>
    </source>
</evidence>
<proteinExistence type="inferred from homology"/>
<dbReference type="PANTHER" id="PTHR11067:SF9">
    <property type="entry name" value="INOSINE TRIPHOSPHATE PYROPHOSPHATASE"/>
    <property type="match status" value="1"/>
</dbReference>
<dbReference type="EMBL" id="MNXQ01000032">
    <property type="protein sequence ID" value="OIP03579.1"/>
    <property type="molecule type" value="Genomic_DNA"/>
</dbReference>
<evidence type="ECO:0000256" key="10">
    <source>
        <dbReference type="HAMAP-Rule" id="MF_01405"/>
    </source>
</evidence>
<comment type="catalytic activity">
    <reaction evidence="10">
        <text>ITP + H2O = IMP + diphosphate + H(+)</text>
        <dbReference type="Rhea" id="RHEA:29399"/>
        <dbReference type="ChEBI" id="CHEBI:15377"/>
        <dbReference type="ChEBI" id="CHEBI:15378"/>
        <dbReference type="ChEBI" id="CHEBI:33019"/>
        <dbReference type="ChEBI" id="CHEBI:58053"/>
        <dbReference type="ChEBI" id="CHEBI:61402"/>
        <dbReference type="EC" id="3.6.1.66"/>
    </reaction>
</comment>
<keyword evidence="7 10" id="KW-0546">Nucleotide metabolism</keyword>
<dbReference type="GO" id="GO:0000166">
    <property type="term" value="F:nucleotide binding"/>
    <property type="evidence" value="ECO:0007669"/>
    <property type="project" value="UniProtKB-KW"/>
</dbReference>
<dbReference type="InterPro" id="IPR002637">
    <property type="entry name" value="RdgB/HAM1"/>
</dbReference>
<dbReference type="GO" id="GO:0017111">
    <property type="term" value="F:ribonucleoside triphosphate phosphatase activity"/>
    <property type="evidence" value="ECO:0007669"/>
    <property type="project" value="InterPro"/>
</dbReference>
<dbReference type="InterPro" id="IPR020922">
    <property type="entry name" value="dITP/XTP_pyrophosphatase"/>
</dbReference>
<gene>
    <name evidence="12" type="ORF">AUK18_01685</name>
</gene>
<comment type="similarity">
    <text evidence="1 10 11">Belongs to the HAM1 NTPase family.</text>
</comment>
<evidence type="ECO:0000256" key="8">
    <source>
        <dbReference type="ARBA" id="ARBA00051875"/>
    </source>
</evidence>
<comment type="catalytic activity">
    <reaction evidence="9 10">
        <text>XTP + H2O = XMP + diphosphate + H(+)</text>
        <dbReference type="Rhea" id="RHEA:28610"/>
        <dbReference type="ChEBI" id="CHEBI:15377"/>
        <dbReference type="ChEBI" id="CHEBI:15378"/>
        <dbReference type="ChEBI" id="CHEBI:33019"/>
        <dbReference type="ChEBI" id="CHEBI:57464"/>
        <dbReference type="ChEBI" id="CHEBI:61314"/>
        <dbReference type="EC" id="3.6.1.66"/>
    </reaction>
</comment>
<comment type="caution">
    <text evidence="12">The sequence shown here is derived from an EMBL/GenBank/DDBJ whole genome shotgun (WGS) entry which is preliminary data.</text>
</comment>
<feature type="binding site" evidence="10">
    <location>
        <begin position="8"/>
        <end position="13"/>
    </location>
    <ligand>
        <name>substrate</name>
    </ligand>
</feature>
<dbReference type="GO" id="GO:0035870">
    <property type="term" value="F:dITP diphosphatase activity"/>
    <property type="evidence" value="ECO:0007669"/>
    <property type="project" value="UniProtKB-UniRule"/>
</dbReference>
<dbReference type="GO" id="GO:0036222">
    <property type="term" value="F:XTP diphosphatase activity"/>
    <property type="evidence" value="ECO:0007669"/>
    <property type="project" value="UniProtKB-UniRule"/>
</dbReference>
<feature type="active site" description="Proton acceptor" evidence="10">
    <location>
        <position position="67"/>
    </location>
</feature>
<dbReference type="GO" id="GO:0046872">
    <property type="term" value="F:metal ion binding"/>
    <property type="evidence" value="ECO:0007669"/>
    <property type="project" value="UniProtKB-KW"/>
</dbReference>
<feature type="binding site" evidence="10">
    <location>
        <position position="68"/>
    </location>
    <ligand>
        <name>substrate</name>
    </ligand>
</feature>
<dbReference type="CDD" id="cd00515">
    <property type="entry name" value="HAM1"/>
    <property type="match status" value="1"/>
</dbReference>
<dbReference type="GO" id="GO:0009117">
    <property type="term" value="P:nucleotide metabolic process"/>
    <property type="evidence" value="ECO:0007669"/>
    <property type="project" value="UniProtKB-KW"/>
</dbReference>
<dbReference type="GO" id="GO:0009146">
    <property type="term" value="P:purine nucleoside triphosphate catabolic process"/>
    <property type="evidence" value="ECO:0007669"/>
    <property type="project" value="UniProtKB-UniRule"/>
</dbReference>
<evidence type="ECO:0000256" key="11">
    <source>
        <dbReference type="RuleBase" id="RU003781"/>
    </source>
</evidence>
<keyword evidence="3 10" id="KW-0479">Metal-binding</keyword>
<dbReference type="PANTHER" id="PTHR11067">
    <property type="entry name" value="INOSINE TRIPHOSPHATE PYROPHOSPHATASE/HAM1 PROTEIN"/>
    <property type="match status" value="1"/>
</dbReference>
<evidence type="ECO:0000256" key="5">
    <source>
        <dbReference type="ARBA" id="ARBA00022801"/>
    </source>
</evidence>
<dbReference type="Proteomes" id="UP000183605">
    <property type="component" value="Unassembled WGS sequence"/>
</dbReference>
<evidence type="ECO:0000256" key="3">
    <source>
        <dbReference type="ARBA" id="ARBA00022723"/>
    </source>
</evidence>
<keyword evidence="5 10" id="KW-0378">Hydrolase</keyword>
<evidence type="ECO:0000313" key="12">
    <source>
        <dbReference type="EMBL" id="OIP03579.1"/>
    </source>
</evidence>
<evidence type="ECO:0000256" key="7">
    <source>
        <dbReference type="ARBA" id="ARBA00023080"/>
    </source>
</evidence>
<dbReference type="FunFam" id="3.90.950.10:FF:000001">
    <property type="entry name" value="dITP/XTP pyrophosphatase"/>
    <property type="match status" value="1"/>
</dbReference>
<dbReference type="InterPro" id="IPR029001">
    <property type="entry name" value="ITPase-like_fam"/>
</dbReference>
<dbReference type="AlphaFoldDB" id="A0A1J5AXJ0"/>
<dbReference type="GO" id="GO:0005829">
    <property type="term" value="C:cytosol"/>
    <property type="evidence" value="ECO:0007669"/>
    <property type="project" value="TreeGrafter"/>
</dbReference>
<protein>
    <recommendedName>
        <fullName evidence="10">dITP/XTP pyrophosphatase</fullName>
        <ecNumber evidence="10">3.6.1.66</ecNumber>
    </recommendedName>
    <alternativeName>
        <fullName evidence="10">Non-canonical purine NTP pyrophosphatase</fullName>
    </alternativeName>
    <alternativeName>
        <fullName evidence="10">Non-standard purine NTP pyrophosphatase</fullName>
    </alternativeName>
    <alternativeName>
        <fullName evidence="10">Nucleoside-triphosphate diphosphatase</fullName>
    </alternativeName>
    <alternativeName>
        <fullName evidence="10">Nucleoside-triphosphate pyrophosphatase</fullName>
        <shortName evidence="10">NTPase</shortName>
    </alternativeName>
</protein>
<dbReference type="GO" id="GO:0036220">
    <property type="term" value="F:ITP diphosphatase activity"/>
    <property type="evidence" value="ECO:0007669"/>
    <property type="project" value="UniProtKB-UniRule"/>
</dbReference>
<comment type="catalytic activity">
    <reaction evidence="8 10">
        <text>dITP + H2O = dIMP + diphosphate + H(+)</text>
        <dbReference type="Rhea" id="RHEA:28342"/>
        <dbReference type="ChEBI" id="CHEBI:15377"/>
        <dbReference type="ChEBI" id="CHEBI:15378"/>
        <dbReference type="ChEBI" id="CHEBI:33019"/>
        <dbReference type="ChEBI" id="CHEBI:61194"/>
        <dbReference type="ChEBI" id="CHEBI:61382"/>
        <dbReference type="EC" id="3.6.1.66"/>
    </reaction>
</comment>
<evidence type="ECO:0000256" key="9">
    <source>
        <dbReference type="ARBA" id="ARBA00052017"/>
    </source>
</evidence>
<accession>A0A1J5AXJ0</accession>
<reference evidence="12 13" key="1">
    <citation type="journal article" date="2016" name="Environ. Microbiol.">
        <title>Genomic resolution of a cold subsurface aquifer community provides metabolic insights for novel microbes adapted to high CO concentrations.</title>
        <authorList>
            <person name="Probst A.J."/>
            <person name="Castelle C.J."/>
            <person name="Singh A."/>
            <person name="Brown C.T."/>
            <person name="Anantharaman K."/>
            <person name="Sharon I."/>
            <person name="Hug L.A."/>
            <person name="Burstein D."/>
            <person name="Emerson J.B."/>
            <person name="Thomas B.C."/>
            <person name="Banfield J.F."/>
        </authorList>
    </citation>
    <scope>NUCLEOTIDE SEQUENCE [LARGE SCALE GENOMIC DNA]</scope>
    <source>
        <strain evidence="12">CG2_30_44_31</strain>
    </source>
</reference>
<feature type="binding site" evidence="10">
    <location>
        <begin position="149"/>
        <end position="152"/>
    </location>
    <ligand>
        <name>substrate</name>
    </ligand>
</feature>
<dbReference type="EC" id="3.6.1.66" evidence="10"/>
<comment type="subunit">
    <text evidence="2 10">Homodimer.</text>
</comment>
<keyword evidence="6 10" id="KW-0460">Magnesium</keyword>
<feature type="binding site" evidence="10">
    <location>
        <position position="172"/>
    </location>
    <ligand>
        <name>substrate</name>
    </ligand>
</feature>
<comment type="function">
    <text evidence="10">Pyrophosphatase that catalyzes the hydrolysis of nucleoside triphosphates to their monophosphate derivatives, with a high preference for the non-canonical purine nucleotides XTP (xanthosine triphosphate), dITP (deoxyinosine triphosphate) and ITP. Seems to function as a house-cleaning enzyme that removes non-canonical purine nucleotides from the nucleotide pool, thus preventing their incorporation into DNA/RNA and avoiding chromosomal lesions.</text>
</comment>